<dbReference type="InterPro" id="IPR002840">
    <property type="entry name" value="PMDh-S-like_dom"/>
</dbReference>
<evidence type="ECO:0000256" key="1">
    <source>
        <dbReference type="ARBA" id="ARBA00023239"/>
    </source>
</evidence>
<accession>A0A4P9CE54</accession>
<protein>
    <submittedName>
        <fullName evidence="3">DUF126 domain-containing protein</fullName>
    </submittedName>
</protein>
<keyword evidence="1" id="KW-0456">Lyase</keyword>
<dbReference type="EMBL" id="CP029487">
    <property type="protein sequence ID" value="QCT73191.1"/>
    <property type="molecule type" value="Genomic_DNA"/>
</dbReference>
<proteinExistence type="predicted"/>
<dbReference type="RefSeq" id="WP_074616596.1">
    <property type="nucleotide sequence ID" value="NZ_CABJDW020000002.1"/>
</dbReference>
<keyword evidence="4" id="KW-1185">Reference proteome</keyword>
<name>A0A4P9CE54_EUBML</name>
<dbReference type="AlphaFoldDB" id="A0A4P9CE54"/>
<feature type="domain" description="Phosphomevalonate dehydratase small subunit-like" evidence="2">
    <location>
        <begin position="26"/>
        <end position="105"/>
    </location>
</feature>
<gene>
    <name evidence="3" type="ORF">CPZ25_018360</name>
</gene>
<dbReference type="KEGG" id="emt:CPZ25_018360"/>
<organism evidence="3 4">
    <name type="scientific">Eubacterium maltosivorans</name>
    <dbReference type="NCBI Taxonomy" id="2041044"/>
    <lineage>
        <taxon>Bacteria</taxon>
        <taxon>Bacillati</taxon>
        <taxon>Bacillota</taxon>
        <taxon>Clostridia</taxon>
        <taxon>Eubacteriales</taxon>
        <taxon>Eubacteriaceae</taxon>
        <taxon>Eubacterium</taxon>
    </lineage>
</organism>
<sequence length="142" mass="14800">MGRKIKGRGAVGGITKGFAMVSEETIQGWSGIDEETGLIMEIGHPFEGKSIIGSILIISGGKGSNGWSCHFHAAKMSGKAPAGMVFPKIDSRTGVAAVVTGVPTVTDLEENVFELVKTGDYVLVNGDEGYIEILESGEEANG</sequence>
<evidence type="ECO:0000259" key="2">
    <source>
        <dbReference type="Pfam" id="PF01989"/>
    </source>
</evidence>
<dbReference type="Gene3D" id="3.50.30.10">
    <property type="entry name" value="Phosphohistidine domain"/>
    <property type="match status" value="1"/>
</dbReference>
<evidence type="ECO:0000313" key="4">
    <source>
        <dbReference type="Proteomes" id="UP000218387"/>
    </source>
</evidence>
<reference evidence="3 4" key="1">
    <citation type="submission" date="2018-05" db="EMBL/GenBank/DDBJ databases">
        <title>Genome comparison of Eubacterium sp.</title>
        <authorList>
            <person name="Feng Y."/>
            <person name="Sanchez-Andrea I."/>
            <person name="Stams A.J.M."/>
            <person name="De Vos W.M."/>
        </authorList>
    </citation>
    <scope>NUCLEOTIDE SEQUENCE [LARGE SCALE GENOMIC DNA]</scope>
    <source>
        <strain evidence="3 4">YI</strain>
    </source>
</reference>
<dbReference type="SUPFAM" id="SSF52016">
    <property type="entry name" value="LeuD/IlvD-like"/>
    <property type="match status" value="1"/>
</dbReference>
<dbReference type="GO" id="GO:0016829">
    <property type="term" value="F:lyase activity"/>
    <property type="evidence" value="ECO:0007669"/>
    <property type="project" value="UniProtKB-KW"/>
</dbReference>
<evidence type="ECO:0000313" key="3">
    <source>
        <dbReference type="EMBL" id="QCT73191.1"/>
    </source>
</evidence>
<dbReference type="Proteomes" id="UP000218387">
    <property type="component" value="Chromosome"/>
</dbReference>
<dbReference type="Pfam" id="PF01989">
    <property type="entry name" value="AcnX_swivel_put"/>
    <property type="match status" value="1"/>
</dbReference>